<dbReference type="InterPro" id="IPR020550">
    <property type="entry name" value="Inositol_monophosphatase_CS"/>
</dbReference>
<keyword evidence="5" id="KW-0378">Hydrolase</keyword>
<evidence type="ECO:0000256" key="4">
    <source>
        <dbReference type="ARBA" id="ARBA00022842"/>
    </source>
</evidence>
<dbReference type="PRINTS" id="PR00377">
    <property type="entry name" value="IMPHPHTASES"/>
</dbReference>
<name>A0ABQ2BPZ1_9BACL</name>
<comment type="catalytic activity">
    <reaction evidence="1 5">
        <text>a myo-inositol phosphate + H2O = myo-inositol + phosphate</text>
        <dbReference type="Rhea" id="RHEA:24056"/>
        <dbReference type="ChEBI" id="CHEBI:15377"/>
        <dbReference type="ChEBI" id="CHEBI:17268"/>
        <dbReference type="ChEBI" id="CHEBI:43474"/>
        <dbReference type="ChEBI" id="CHEBI:84139"/>
        <dbReference type="EC" id="3.1.3.25"/>
    </reaction>
</comment>
<dbReference type="Gene3D" id="3.30.540.10">
    <property type="entry name" value="Fructose-1,6-Bisphosphatase, subunit A, domain 1"/>
    <property type="match status" value="1"/>
</dbReference>
<dbReference type="InterPro" id="IPR000760">
    <property type="entry name" value="Inositol_monophosphatase-like"/>
</dbReference>
<dbReference type="EC" id="3.1.3.25" evidence="5"/>
<comment type="similarity">
    <text evidence="5">Belongs to the inositol monophosphatase superfamily.</text>
</comment>
<dbReference type="PROSITE" id="PS00630">
    <property type="entry name" value="IMP_2"/>
    <property type="match status" value="1"/>
</dbReference>
<comment type="caution">
    <text evidence="6">The sequence shown here is derived from an EMBL/GenBank/DDBJ whole genome shotgun (WGS) entry which is preliminary data.</text>
</comment>
<evidence type="ECO:0000313" key="6">
    <source>
        <dbReference type="EMBL" id="GGI44811.1"/>
    </source>
</evidence>
<dbReference type="Gene3D" id="3.40.190.80">
    <property type="match status" value="1"/>
</dbReference>
<sequence length="264" mass="28784">MNHLEIAQTMARLAGELIKSKMGSGFITEDKSSSFDVVTEVDKASELFIRNGILEQFPLHKFLGEEESFLNEKPLEEVLKGAAEEPYLWIVDPIDGTSNYVQGIPGFTVSIALACYGQLQLGVIYDPCADEMFWAEKGMGAFLNGRSIHVSPTNELGRSVVATGFPSNMEARRAVYEGLGRLIEKCRTIRSLGSAARHLAYVASGRLHAFWENGLNAWDIAAGVLIIQEAGGKVTDTKGNAYNLLTTNVVGSNGHLHEPVLHCL</sequence>
<dbReference type="Proteomes" id="UP000615455">
    <property type="component" value="Unassembled WGS sequence"/>
</dbReference>
<dbReference type="InterPro" id="IPR033942">
    <property type="entry name" value="IMPase"/>
</dbReference>
<proteinExistence type="inferred from homology"/>
<keyword evidence="3 5" id="KW-0479">Metal-binding</keyword>
<keyword evidence="7" id="KW-1185">Reference proteome</keyword>
<dbReference type="CDD" id="cd01639">
    <property type="entry name" value="IMPase"/>
    <property type="match status" value="1"/>
</dbReference>
<dbReference type="PANTHER" id="PTHR20854:SF4">
    <property type="entry name" value="INOSITOL-1-MONOPHOSPHATASE-RELATED"/>
    <property type="match status" value="1"/>
</dbReference>
<evidence type="ECO:0000256" key="3">
    <source>
        <dbReference type="ARBA" id="ARBA00022723"/>
    </source>
</evidence>
<evidence type="ECO:0000256" key="1">
    <source>
        <dbReference type="ARBA" id="ARBA00001033"/>
    </source>
</evidence>
<gene>
    <name evidence="6" type="ORF">GCM10008018_08960</name>
</gene>
<evidence type="ECO:0000256" key="5">
    <source>
        <dbReference type="RuleBase" id="RU364068"/>
    </source>
</evidence>
<protein>
    <recommendedName>
        <fullName evidence="5">Inositol-1-monophosphatase</fullName>
        <ecNumber evidence="5">3.1.3.25</ecNumber>
    </recommendedName>
</protein>
<evidence type="ECO:0000313" key="7">
    <source>
        <dbReference type="Proteomes" id="UP000615455"/>
    </source>
</evidence>
<dbReference type="PANTHER" id="PTHR20854">
    <property type="entry name" value="INOSITOL MONOPHOSPHATASE"/>
    <property type="match status" value="1"/>
</dbReference>
<dbReference type="Pfam" id="PF00459">
    <property type="entry name" value="Inositol_P"/>
    <property type="match status" value="1"/>
</dbReference>
<evidence type="ECO:0000256" key="2">
    <source>
        <dbReference type="ARBA" id="ARBA00001946"/>
    </source>
</evidence>
<accession>A0ABQ2BPZ1</accession>
<dbReference type="SUPFAM" id="SSF56655">
    <property type="entry name" value="Carbohydrate phosphatase"/>
    <property type="match status" value="1"/>
</dbReference>
<comment type="cofactor">
    <cofactor evidence="2 5">
        <name>Mg(2+)</name>
        <dbReference type="ChEBI" id="CHEBI:18420"/>
    </cofactor>
</comment>
<reference evidence="7" key="1">
    <citation type="journal article" date="2019" name="Int. J. Syst. Evol. Microbiol.">
        <title>The Global Catalogue of Microorganisms (GCM) 10K type strain sequencing project: providing services to taxonomists for standard genome sequencing and annotation.</title>
        <authorList>
            <consortium name="The Broad Institute Genomics Platform"/>
            <consortium name="The Broad Institute Genome Sequencing Center for Infectious Disease"/>
            <person name="Wu L."/>
            <person name="Ma J."/>
        </authorList>
    </citation>
    <scope>NUCLEOTIDE SEQUENCE [LARGE SCALE GENOMIC DNA]</scope>
    <source>
        <strain evidence="7">CGMCC 1.15043</strain>
    </source>
</reference>
<keyword evidence="4 5" id="KW-0460">Magnesium</keyword>
<organism evidence="6 7">
    <name type="scientific">Paenibacillus marchantiophytorum</name>
    <dbReference type="NCBI Taxonomy" id="1619310"/>
    <lineage>
        <taxon>Bacteria</taxon>
        <taxon>Bacillati</taxon>
        <taxon>Bacillota</taxon>
        <taxon>Bacilli</taxon>
        <taxon>Bacillales</taxon>
        <taxon>Paenibacillaceae</taxon>
        <taxon>Paenibacillus</taxon>
    </lineage>
</organism>
<dbReference type="RefSeq" id="WP_189008172.1">
    <property type="nucleotide sequence ID" value="NZ_BMHE01000003.1"/>
</dbReference>
<dbReference type="EMBL" id="BMHE01000003">
    <property type="protein sequence ID" value="GGI44811.1"/>
    <property type="molecule type" value="Genomic_DNA"/>
</dbReference>